<dbReference type="AlphaFoldDB" id="A0A3M7BXC7"/>
<accession>A0A3M7BXC7</accession>
<reference evidence="3 4" key="1">
    <citation type="journal article" date="2018" name="BMC Genomics">
        <title>Genomic evidence for intraspecific hybridization in a clonal and extremely halotolerant yeast.</title>
        <authorList>
            <person name="Gostincar C."/>
            <person name="Stajich J.E."/>
            <person name="Zupancic J."/>
            <person name="Zalar P."/>
            <person name="Gunde-Cimerman N."/>
        </authorList>
    </citation>
    <scope>NUCLEOTIDE SEQUENCE [LARGE SCALE GENOMIC DNA]</scope>
    <source>
        <strain evidence="3 4">EXF-151</strain>
    </source>
</reference>
<evidence type="ECO:0000256" key="1">
    <source>
        <dbReference type="SAM" id="MobiDB-lite"/>
    </source>
</evidence>
<feature type="compositionally biased region" description="Basic and acidic residues" evidence="1">
    <location>
        <begin position="598"/>
        <end position="611"/>
    </location>
</feature>
<feature type="domain" description="Heterokaryon incompatibility" evidence="2">
    <location>
        <begin position="27"/>
        <end position="177"/>
    </location>
</feature>
<dbReference type="EMBL" id="QWIN01001048">
    <property type="protein sequence ID" value="RMY44411.1"/>
    <property type="molecule type" value="Genomic_DNA"/>
</dbReference>
<feature type="region of interest" description="Disordered" evidence="1">
    <location>
        <begin position="598"/>
        <end position="622"/>
    </location>
</feature>
<dbReference type="Proteomes" id="UP000270230">
    <property type="component" value="Unassembled WGS sequence"/>
</dbReference>
<dbReference type="OrthoDB" id="3553147at2759"/>
<dbReference type="InterPro" id="IPR010730">
    <property type="entry name" value="HET"/>
</dbReference>
<evidence type="ECO:0000313" key="3">
    <source>
        <dbReference type="EMBL" id="RMY44411.1"/>
    </source>
</evidence>
<dbReference type="InterPro" id="IPR052895">
    <property type="entry name" value="HetReg/Transcr_Mod"/>
</dbReference>
<gene>
    <name evidence="3" type="ORF">D0865_10572</name>
</gene>
<comment type="caution">
    <text evidence="3">The sequence shown here is derived from an EMBL/GenBank/DDBJ whole genome shotgun (WGS) entry which is preliminary data.</text>
</comment>
<organism evidence="3 4">
    <name type="scientific">Hortaea werneckii</name>
    <name type="common">Black yeast</name>
    <name type="synonym">Cladosporium werneckii</name>
    <dbReference type="NCBI Taxonomy" id="91943"/>
    <lineage>
        <taxon>Eukaryota</taxon>
        <taxon>Fungi</taxon>
        <taxon>Dikarya</taxon>
        <taxon>Ascomycota</taxon>
        <taxon>Pezizomycotina</taxon>
        <taxon>Dothideomycetes</taxon>
        <taxon>Dothideomycetidae</taxon>
        <taxon>Mycosphaerellales</taxon>
        <taxon>Teratosphaeriaceae</taxon>
        <taxon>Hortaea</taxon>
    </lineage>
</organism>
<dbReference type="PANTHER" id="PTHR24148:SF73">
    <property type="entry name" value="HET DOMAIN PROTEIN (AFU_ORTHOLOGUE AFUA_8G01020)"/>
    <property type="match status" value="1"/>
</dbReference>
<dbReference type="PANTHER" id="PTHR24148">
    <property type="entry name" value="ANKYRIN REPEAT DOMAIN-CONTAINING PROTEIN 39 HOMOLOG-RELATED"/>
    <property type="match status" value="1"/>
</dbReference>
<name>A0A3M7BXC7_HORWE</name>
<dbReference type="Pfam" id="PF06985">
    <property type="entry name" value="HET"/>
    <property type="match status" value="1"/>
</dbReference>
<protein>
    <recommendedName>
        <fullName evidence="2">Heterokaryon incompatibility domain-containing protein</fullName>
    </recommendedName>
</protein>
<proteinExistence type="predicted"/>
<evidence type="ECO:0000259" key="2">
    <source>
        <dbReference type="Pfam" id="PF06985"/>
    </source>
</evidence>
<sequence length="622" mass="70448">MVSSYMRLSRPCNTPQADEALLLGKRRGRTRSIFINGRAHPVELNSWYALLQMKYHHEECFLWMDAICINQADAQEKGLQVGLVGYIFKNALRVNSCIGPHAGDSEVLVERVRWYARPSPEALNEEKVAGDAGEVEKTKGSKGLLRTSPKAMVARMRASMRTFSLRPYFSRLWVIQEVSLAENRSIYCGPSCLSWRELFIFHHDMLSLQRESKEHDLWPSLFFELLLDSPEMDRDESLVMRVNHWRLFHCSDVRDRIYGVLSLTQPRDRESTIKPNYLITPFSLLLDMLGCMPMQGSNPNDERSDIEDAYRLAESLRIGSKTIEVVTALKHRHRNMARNPIHFARSRIPLQRSDQMSHVKISMEGSVVLSRQTTHGLCAPLVVIPKLSSGSVRWWSEIDLVFERARSARAKSVKFVYDTGLEVALLPHDADPGDILLAHSNPPFEATRSPLGIDTFQPCLLIRATDDPRLFAIVGQAICNPRMTLCLSADECGICYAPRLYHYRRGGHYNRSGSYKGHSWIIYFDPEDLAVLLSQDRHHADVPGTMECPPLLKTSVLPSEALKRLQTGVTRTPGSSFVFYNGTTEALARLHAAIASAREGEKESEIGESSKSKFGQARRHSR</sequence>
<evidence type="ECO:0000313" key="4">
    <source>
        <dbReference type="Proteomes" id="UP000270230"/>
    </source>
</evidence>